<gene>
    <name evidence="1" type="ORF">LCGC14_0519230</name>
</gene>
<evidence type="ECO:0000313" key="1">
    <source>
        <dbReference type="EMBL" id="KKN61707.1"/>
    </source>
</evidence>
<protein>
    <submittedName>
        <fullName evidence="1">Uncharacterized protein</fullName>
    </submittedName>
</protein>
<sequence length="140" mass="14617">MAPTLPRYGFNMLPSTTIGAAGTVTGIPIPLRDVKHLQVQAVFVRAAGGTDVKVFIQTSLDAGVTWIDIMNLRFTTSTATKVSAAHRDSPLAAAITPTDGSLTNDVVVNGLIGDRVRAKVVSTGTYTGVTTLAIEAVAHR</sequence>
<dbReference type="EMBL" id="LAZR01000649">
    <property type="protein sequence ID" value="KKN61707.1"/>
    <property type="molecule type" value="Genomic_DNA"/>
</dbReference>
<organism evidence="1">
    <name type="scientific">marine sediment metagenome</name>
    <dbReference type="NCBI Taxonomy" id="412755"/>
    <lineage>
        <taxon>unclassified sequences</taxon>
        <taxon>metagenomes</taxon>
        <taxon>ecological metagenomes</taxon>
    </lineage>
</organism>
<comment type="caution">
    <text evidence="1">The sequence shown here is derived from an EMBL/GenBank/DDBJ whole genome shotgun (WGS) entry which is preliminary data.</text>
</comment>
<name>A0A0F9SHC6_9ZZZZ</name>
<accession>A0A0F9SHC6</accession>
<proteinExistence type="predicted"/>
<reference evidence="1" key="1">
    <citation type="journal article" date="2015" name="Nature">
        <title>Complex archaea that bridge the gap between prokaryotes and eukaryotes.</title>
        <authorList>
            <person name="Spang A."/>
            <person name="Saw J.H."/>
            <person name="Jorgensen S.L."/>
            <person name="Zaremba-Niedzwiedzka K."/>
            <person name="Martijn J."/>
            <person name="Lind A.E."/>
            <person name="van Eijk R."/>
            <person name="Schleper C."/>
            <person name="Guy L."/>
            <person name="Ettema T.J."/>
        </authorList>
    </citation>
    <scope>NUCLEOTIDE SEQUENCE</scope>
</reference>
<dbReference type="AlphaFoldDB" id="A0A0F9SHC6"/>